<feature type="region of interest" description="Disordered" evidence="1">
    <location>
        <begin position="71"/>
        <end position="90"/>
    </location>
</feature>
<dbReference type="InterPro" id="IPR016963">
    <property type="entry name" value="Glycoporin_RafY"/>
</dbReference>
<proteinExistence type="predicted"/>
<dbReference type="SUPFAM" id="SSF57997">
    <property type="entry name" value="Tropomyosin"/>
    <property type="match status" value="1"/>
</dbReference>
<feature type="signal peptide" evidence="2">
    <location>
        <begin position="1"/>
        <end position="21"/>
    </location>
</feature>
<dbReference type="PROSITE" id="PS51257">
    <property type="entry name" value="PROKAR_LIPOPROTEIN"/>
    <property type="match status" value="1"/>
</dbReference>
<accession>A0A376MMM2</accession>
<evidence type="ECO:0000256" key="2">
    <source>
        <dbReference type="SAM" id="SignalP"/>
    </source>
</evidence>
<keyword evidence="2" id="KW-0732">Signal</keyword>
<evidence type="ECO:0000256" key="1">
    <source>
        <dbReference type="SAM" id="MobiDB-lite"/>
    </source>
</evidence>
<dbReference type="Pfam" id="PF16966">
    <property type="entry name" value="Porin_8"/>
    <property type="match status" value="1"/>
</dbReference>
<evidence type="ECO:0000313" key="3">
    <source>
        <dbReference type="EMBL" id="STG51682.1"/>
    </source>
</evidence>
<dbReference type="Proteomes" id="UP000254817">
    <property type="component" value="Unassembled WGS sequence"/>
</dbReference>
<name>A0A376MMM2_ECOLX</name>
<organism evidence="3 4">
    <name type="scientific">Escherichia coli</name>
    <dbReference type="NCBI Taxonomy" id="562"/>
    <lineage>
        <taxon>Bacteria</taxon>
        <taxon>Pseudomonadati</taxon>
        <taxon>Pseudomonadota</taxon>
        <taxon>Gammaproteobacteria</taxon>
        <taxon>Enterobacterales</taxon>
        <taxon>Enterobacteriaceae</taxon>
        <taxon>Escherichia</taxon>
    </lineage>
</organism>
<reference evidence="3 4" key="1">
    <citation type="submission" date="2018-06" db="EMBL/GenBank/DDBJ databases">
        <authorList>
            <consortium name="Pathogen Informatics"/>
            <person name="Doyle S."/>
        </authorList>
    </citation>
    <scope>NUCLEOTIDE SEQUENCE [LARGE SCALE GENOMIC DNA]</scope>
    <source>
        <strain evidence="3 4">NCTC11112</strain>
    </source>
</reference>
<sequence>MKKSTLSLAIGLLLACSTGMAKTQHLTLEQRMALLEERLEAAEMRAAKAESQVKQLQTQQAAEIREIKAAQGNTPVNGQATAESAKKNSTSPNLLLSGYGDLKIYGDVEFNMDAESNHGLLAMTNADVNSDPTNEQWNLNGRILLGFDGMRKLDMVISPGFLRTTAGGYARFSEY</sequence>
<evidence type="ECO:0000313" key="4">
    <source>
        <dbReference type="Proteomes" id="UP000254817"/>
    </source>
</evidence>
<dbReference type="EMBL" id="UGAW01000001">
    <property type="protein sequence ID" value="STG51682.1"/>
    <property type="molecule type" value="Genomic_DNA"/>
</dbReference>
<dbReference type="AlphaFoldDB" id="A0A376MMM2"/>
<gene>
    <name evidence="3" type="primary">scrY</name>
    <name evidence="3" type="ORF">NCTC11112_02145</name>
</gene>
<protein>
    <submittedName>
        <fullName evidence="3">Putative porin</fullName>
    </submittedName>
</protein>
<feature type="chain" id="PRO_5016911565" evidence="2">
    <location>
        <begin position="22"/>
        <end position="175"/>
    </location>
</feature>